<dbReference type="SUPFAM" id="SSF56784">
    <property type="entry name" value="HAD-like"/>
    <property type="match status" value="1"/>
</dbReference>
<dbReference type="NCBIfam" id="TIGR01509">
    <property type="entry name" value="HAD-SF-IA-v3"/>
    <property type="match status" value="1"/>
</dbReference>
<reference evidence="1 2" key="1">
    <citation type="journal article" date="2019" name="Nat. Commun.">
        <title>The antimicrobial potential of Streptomyces from insect microbiomes.</title>
        <authorList>
            <person name="Chevrette M.G."/>
            <person name="Carlson C.M."/>
            <person name="Ortega H.E."/>
            <person name="Thomas C."/>
            <person name="Ananiev G.E."/>
            <person name="Barns K.J."/>
            <person name="Book A.J."/>
            <person name="Cagnazzo J."/>
            <person name="Carlos C."/>
            <person name="Flanigan W."/>
            <person name="Grubbs K.J."/>
            <person name="Horn H.A."/>
            <person name="Hoffmann F.M."/>
            <person name="Klassen J.L."/>
            <person name="Knack J.J."/>
            <person name="Lewin G.R."/>
            <person name="McDonald B.R."/>
            <person name="Muller L."/>
            <person name="Melo W.G.P."/>
            <person name="Pinto-Tomas A.A."/>
            <person name="Schmitz A."/>
            <person name="Wendt-Pienkowski E."/>
            <person name="Wildman S."/>
            <person name="Zhao M."/>
            <person name="Zhang F."/>
            <person name="Bugni T.S."/>
            <person name="Andes D.R."/>
            <person name="Pupo M.T."/>
            <person name="Currie C.R."/>
        </authorList>
    </citation>
    <scope>NUCLEOTIDE SEQUENCE [LARGE SCALE GENOMIC DNA]</scope>
    <source>
        <strain evidence="1 2">SID5840</strain>
    </source>
</reference>
<proteinExistence type="predicted"/>
<sequence>MRTVLFDMFGVVAMDQSPSVRETMVDHSGHASSDFWSAYWAPRQDYDRGDLDGPAYWRAVGERLGSPFTPEQVERLIALDLESWSRVDEDSVALVRSLSDAGVPLGLLSNIPTELAARFEERHRRVLDLFPVLGLSCRIGHAKPEADAFHWCLERLGTSPEEVLFVDDNTANVAAARELGLHGHVFTSVPELRRVLKEGGLTAE</sequence>
<dbReference type="NCBIfam" id="TIGR01549">
    <property type="entry name" value="HAD-SF-IA-v1"/>
    <property type="match status" value="1"/>
</dbReference>
<dbReference type="InterPro" id="IPR023214">
    <property type="entry name" value="HAD_sf"/>
</dbReference>
<dbReference type="EMBL" id="WWHY01000001">
    <property type="protein sequence ID" value="MYR31756.1"/>
    <property type="molecule type" value="Genomic_DNA"/>
</dbReference>
<dbReference type="RefSeq" id="WP_161110451.1">
    <property type="nucleotide sequence ID" value="NZ_JBEYGQ010000011.1"/>
</dbReference>
<dbReference type="InterPro" id="IPR006439">
    <property type="entry name" value="HAD-SF_hydro_IA"/>
</dbReference>
<dbReference type="InterPro" id="IPR036412">
    <property type="entry name" value="HAD-like_sf"/>
</dbReference>
<organism evidence="1 2">
    <name type="scientific">Nocardiopsis alba</name>
    <dbReference type="NCBI Taxonomy" id="53437"/>
    <lineage>
        <taxon>Bacteria</taxon>
        <taxon>Bacillati</taxon>
        <taxon>Actinomycetota</taxon>
        <taxon>Actinomycetes</taxon>
        <taxon>Streptosporangiales</taxon>
        <taxon>Nocardiopsidaceae</taxon>
        <taxon>Nocardiopsis</taxon>
    </lineage>
</organism>
<dbReference type="PANTHER" id="PTHR43611:SF3">
    <property type="entry name" value="FLAVIN MONONUCLEOTIDE HYDROLASE 1, CHLOROPLATIC"/>
    <property type="match status" value="1"/>
</dbReference>
<name>A0A7K2IPF3_9ACTN</name>
<dbReference type="AlphaFoldDB" id="A0A7K2IPF3"/>
<comment type="caution">
    <text evidence="1">The sequence shown here is derived from an EMBL/GenBank/DDBJ whole genome shotgun (WGS) entry which is preliminary data.</text>
</comment>
<dbReference type="CDD" id="cd02603">
    <property type="entry name" value="HAD_sEH-N_like"/>
    <property type="match status" value="1"/>
</dbReference>
<accession>A0A7K2IPF3</accession>
<dbReference type="SFLD" id="SFLDG01129">
    <property type="entry name" value="C1.5:_HAD__Beta-PGM__Phosphata"/>
    <property type="match status" value="1"/>
</dbReference>
<dbReference type="PANTHER" id="PTHR43611">
    <property type="entry name" value="ALPHA-D-GLUCOSE 1-PHOSPHATE PHOSPHATASE"/>
    <property type="match status" value="1"/>
</dbReference>
<keyword evidence="1" id="KW-0378">Hydrolase</keyword>
<dbReference type="GO" id="GO:0016787">
    <property type="term" value="F:hydrolase activity"/>
    <property type="evidence" value="ECO:0007669"/>
    <property type="project" value="UniProtKB-KW"/>
</dbReference>
<gene>
    <name evidence="1" type="ORF">GTW20_05585</name>
</gene>
<protein>
    <submittedName>
        <fullName evidence="1">HAD-IA family hydrolase</fullName>
    </submittedName>
</protein>
<evidence type="ECO:0000313" key="1">
    <source>
        <dbReference type="EMBL" id="MYR31756.1"/>
    </source>
</evidence>
<dbReference type="PRINTS" id="PR00413">
    <property type="entry name" value="HADHALOGNASE"/>
</dbReference>
<dbReference type="Proteomes" id="UP000467124">
    <property type="component" value="Unassembled WGS sequence"/>
</dbReference>
<dbReference type="SFLD" id="SFLDS00003">
    <property type="entry name" value="Haloacid_Dehalogenase"/>
    <property type="match status" value="1"/>
</dbReference>
<evidence type="ECO:0000313" key="2">
    <source>
        <dbReference type="Proteomes" id="UP000467124"/>
    </source>
</evidence>
<dbReference type="Pfam" id="PF00702">
    <property type="entry name" value="Hydrolase"/>
    <property type="match status" value="1"/>
</dbReference>
<dbReference type="Gene3D" id="3.40.50.1000">
    <property type="entry name" value="HAD superfamily/HAD-like"/>
    <property type="match status" value="1"/>
</dbReference>